<dbReference type="CDD" id="cd07087">
    <property type="entry name" value="ALDH_F3-13-14_CALDH-like"/>
    <property type="match status" value="1"/>
</dbReference>
<dbReference type="STRING" id="1257118.L8H3P8"/>
<feature type="domain" description="Aldehyde dehydrogenase" evidence="10">
    <location>
        <begin position="26"/>
        <end position="435"/>
    </location>
</feature>
<evidence type="ECO:0000256" key="1">
    <source>
        <dbReference type="ARBA" id="ARBA00009986"/>
    </source>
</evidence>
<evidence type="ECO:0000256" key="7">
    <source>
        <dbReference type="RuleBase" id="RU003345"/>
    </source>
</evidence>
<dbReference type="GO" id="GO:0006081">
    <property type="term" value="P:aldehyde metabolic process"/>
    <property type="evidence" value="ECO:0007669"/>
    <property type="project" value="InterPro"/>
</dbReference>
<evidence type="ECO:0000256" key="8">
    <source>
        <dbReference type="SAM" id="Coils"/>
    </source>
</evidence>
<evidence type="ECO:0000256" key="2">
    <source>
        <dbReference type="ARBA" id="ARBA00023002"/>
    </source>
</evidence>
<evidence type="ECO:0000256" key="3">
    <source>
        <dbReference type="ARBA" id="ARBA00023027"/>
    </source>
</evidence>
<dbReference type="RefSeq" id="XP_004341966.1">
    <property type="nucleotide sequence ID" value="XM_004341917.1"/>
</dbReference>
<dbReference type="InterPro" id="IPR016161">
    <property type="entry name" value="Ald_DH/histidinol_DH"/>
</dbReference>
<feature type="active site" evidence="5 6">
    <location>
        <position position="216"/>
    </location>
</feature>
<keyword evidence="9" id="KW-0812">Transmembrane</keyword>
<dbReference type="FunFam" id="3.40.605.10:FF:000004">
    <property type="entry name" value="Aldehyde dehydrogenase"/>
    <property type="match status" value="1"/>
</dbReference>
<proteinExistence type="inferred from homology"/>
<dbReference type="OrthoDB" id="440325at2759"/>
<keyword evidence="3" id="KW-0520">NAD</keyword>
<keyword evidence="2 4" id="KW-0560">Oxidoreductase</keyword>
<dbReference type="InterPro" id="IPR015590">
    <property type="entry name" value="Aldehyde_DH_dom"/>
</dbReference>
<dbReference type="PROSITE" id="PS00687">
    <property type="entry name" value="ALDEHYDE_DEHYDR_GLU"/>
    <property type="match status" value="1"/>
</dbReference>
<dbReference type="InterPro" id="IPR029510">
    <property type="entry name" value="Ald_DH_CS_GLU"/>
</dbReference>
<keyword evidence="9" id="KW-0472">Membrane</keyword>
<evidence type="ECO:0000256" key="9">
    <source>
        <dbReference type="SAM" id="Phobius"/>
    </source>
</evidence>
<organism evidence="11 12">
    <name type="scientific">Acanthamoeba castellanii (strain ATCC 30010 / Neff)</name>
    <dbReference type="NCBI Taxonomy" id="1257118"/>
    <lineage>
        <taxon>Eukaryota</taxon>
        <taxon>Amoebozoa</taxon>
        <taxon>Discosea</taxon>
        <taxon>Longamoebia</taxon>
        <taxon>Centramoebida</taxon>
        <taxon>Acanthamoebidae</taxon>
        <taxon>Acanthamoeba</taxon>
    </lineage>
</organism>
<dbReference type="PANTHER" id="PTHR43570">
    <property type="entry name" value="ALDEHYDE DEHYDROGENASE"/>
    <property type="match status" value="1"/>
</dbReference>
<sequence>MEGRYTAVDSIPGLVAGLRKTWKSGKTLNLEWRLQQLRQLIKLLKENENQIIAALKADLRSTDLIAGSEVDSSIKEATAAIKNLPEWSKPEEKSVPLMHKPGSGFIVKEPYGLVLIISPWNYPISLLLKPLVGAISAGNVACLKPSEVSVNCSRVLFDLIPRYLDQEAVVVVEGAVEETQALLKEAWDYIFYTGNGKVGREVMKAASANLTPVTLELGGKSPVILDSHVNLDVAARRLCWAKFTVNAGQTCVAPDYILVTKDMEKPLLEKMAATLKEFYGNNPKATADYSRIINERHTQRVAALIEGHDVFVGGEVDVEDRYIAPTILTNVDTNAKVMQEEIFGPVLPIVPVDSVEQAIDFINDRPKPLALYIFSNSSATQDKVLKNTFSGGVAINDAILQVVCPELPFGGVGESGMGAYNGKHTFDTFTHRKSVLKRAVWSDPSLRYPPYTESKLKWLKLLGGDLKIPRWVVIALLAVPVIAFVFSRYGFLFNNASSSGRL</sequence>
<accession>L8H3P8</accession>
<keyword evidence="8" id="KW-0175">Coiled coil</keyword>
<evidence type="ECO:0000256" key="6">
    <source>
        <dbReference type="PROSITE-ProRule" id="PRU10007"/>
    </source>
</evidence>
<feature type="transmembrane region" description="Helical" evidence="9">
    <location>
        <begin position="471"/>
        <end position="491"/>
    </location>
</feature>
<dbReference type="InterPro" id="IPR016162">
    <property type="entry name" value="Ald_DH_N"/>
</dbReference>
<dbReference type="Proteomes" id="UP000011083">
    <property type="component" value="Unassembled WGS sequence"/>
</dbReference>
<evidence type="ECO:0000256" key="5">
    <source>
        <dbReference type="PIRSR" id="PIRSR036492-1"/>
    </source>
</evidence>
<dbReference type="InterPro" id="IPR016163">
    <property type="entry name" value="Ald_DH_C"/>
</dbReference>
<dbReference type="GeneID" id="14920696"/>
<dbReference type="AlphaFoldDB" id="L8H3P8"/>
<dbReference type="PIRSF" id="PIRSF036492">
    <property type="entry name" value="ALDH"/>
    <property type="match status" value="1"/>
</dbReference>
<dbReference type="Gene3D" id="3.40.309.10">
    <property type="entry name" value="Aldehyde Dehydrogenase, Chain A, domain 2"/>
    <property type="match status" value="1"/>
</dbReference>
<dbReference type="GO" id="GO:0004029">
    <property type="term" value="F:aldehyde dehydrogenase (NAD+) activity"/>
    <property type="evidence" value="ECO:0007669"/>
    <property type="project" value="TreeGrafter"/>
</dbReference>
<reference evidence="11 12" key="1">
    <citation type="journal article" date="2013" name="Genome Biol.">
        <title>Genome of Acanthamoeba castellanii highlights extensive lateral gene transfer and early evolution of tyrosine kinase signaling.</title>
        <authorList>
            <person name="Clarke M."/>
            <person name="Lohan A.J."/>
            <person name="Liu B."/>
            <person name="Lagkouvardos I."/>
            <person name="Roy S."/>
            <person name="Zafar N."/>
            <person name="Bertelli C."/>
            <person name="Schilde C."/>
            <person name="Kianianmomeni A."/>
            <person name="Burglin T.R."/>
            <person name="Frech C."/>
            <person name="Turcotte B."/>
            <person name="Kopec K.O."/>
            <person name="Synnott J.M."/>
            <person name="Choo C."/>
            <person name="Paponov I."/>
            <person name="Finkler A."/>
            <person name="Soon Heng Tan C."/>
            <person name="Hutchins A.P."/>
            <person name="Weinmeier T."/>
            <person name="Rattei T."/>
            <person name="Chu J.S."/>
            <person name="Gimenez G."/>
            <person name="Irimia M."/>
            <person name="Rigden D.J."/>
            <person name="Fitzpatrick D.A."/>
            <person name="Lorenzo-Morales J."/>
            <person name="Bateman A."/>
            <person name="Chiu C.H."/>
            <person name="Tang P."/>
            <person name="Hegemann P."/>
            <person name="Fromm H."/>
            <person name="Raoult D."/>
            <person name="Greub G."/>
            <person name="Miranda-Saavedra D."/>
            <person name="Chen N."/>
            <person name="Nash P."/>
            <person name="Ginger M.L."/>
            <person name="Horn M."/>
            <person name="Schaap P."/>
            <person name="Caler L."/>
            <person name="Loftus B."/>
        </authorList>
    </citation>
    <scope>NUCLEOTIDE SEQUENCE [LARGE SCALE GENOMIC DNA]</scope>
    <source>
        <strain evidence="11 12">Neff</strain>
    </source>
</reference>
<dbReference type="FunFam" id="3.40.309.10:FF:000003">
    <property type="entry name" value="Aldehyde dehydrogenase"/>
    <property type="match status" value="1"/>
</dbReference>
<dbReference type="OMA" id="EIDWCKQ"/>
<keyword evidence="9" id="KW-1133">Transmembrane helix</keyword>
<evidence type="ECO:0000313" key="12">
    <source>
        <dbReference type="Proteomes" id="UP000011083"/>
    </source>
</evidence>
<protein>
    <recommendedName>
        <fullName evidence="4">Aldehyde dehydrogenase</fullName>
    </recommendedName>
</protein>
<dbReference type="EMBL" id="KB007928">
    <property type="protein sequence ID" value="ELR19862.1"/>
    <property type="molecule type" value="Genomic_DNA"/>
</dbReference>
<name>L8H3P8_ACACF</name>
<comment type="similarity">
    <text evidence="1 4 7">Belongs to the aldehyde dehydrogenase family.</text>
</comment>
<evidence type="ECO:0000256" key="4">
    <source>
        <dbReference type="PIRNR" id="PIRNR036492"/>
    </source>
</evidence>
<dbReference type="SUPFAM" id="SSF53720">
    <property type="entry name" value="ALDH-like"/>
    <property type="match status" value="1"/>
</dbReference>
<feature type="active site" evidence="5">
    <location>
        <position position="251"/>
    </location>
</feature>
<dbReference type="GO" id="GO:0005737">
    <property type="term" value="C:cytoplasm"/>
    <property type="evidence" value="ECO:0007669"/>
    <property type="project" value="TreeGrafter"/>
</dbReference>
<feature type="coiled-coil region" evidence="8">
    <location>
        <begin position="27"/>
        <end position="54"/>
    </location>
</feature>
<gene>
    <name evidence="11" type="ORF">ACA1_049990</name>
</gene>
<evidence type="ECO:0000313" key="11">
    <source>
        <dbReference type="EMBL" id="ELR19862.1"/>
    </source>
</evidence>
<dbReference type="PANTHER" id="PTHR43570:SF16">
    <property type="entry name" value="ALDEHYDE DEHYDROGENASE TYPE III, ISOFORM Q"/>
    <property type="match status" value="1"/>
</dbReference>
<dbReference type="KEGG" id="acan:ACA1_049990"/>
<dbReference type="Pfam" id="PF00171">
    <property type="entry name" value="Aldedh"/>
    <property type="match status" value="1"/>
</dbReference>
<evidence type="ECO:0000259" key="10">
    <source>
        <dbReference type="Pfam" id="PF00171"/>
    </source>
</evidence>
<dbReference type="Gene3D" id="3.40.605.10">
    <property type="entry name" value="Aldehyde Dehydrogenase, Chain A, domain 1"/>
    <property type="match status" value="1"/>
</dbReference>
<dbReference type="VEuPathDB" id="AmoebaDB:ACA1_049990"/>
<dbReference type="InterPro" id="IPR012394">
    <property type="entry name" value="Aldehyde_DH_NAD(P)"/>
</dbReference>
<keyword evidence="12" id="KW-1185">Reference proteome</keyword>